<dbReference type="Pfam" id="PF07539">
    <property type="entry name" value="UTP20_N"/>
    <property type="match status" value="1"/>
</dbReference>
<reference evidence="5 6" key="1">
    <citation type="submission" date="2020-02" db="EMBL/GenBank/DDBJ databases">
        <authorList>
            <person name="Ferguson B K."/>
        </authorList>
    </citation>
    <scope>NUCLEOTIDE SEQUENCE [LARGE SCALE GENOMIC DNA]</scope>
</reference>
<feature type="compositionally biased region" description="Polar residues" evidence="1">
    <location>
        <begin position="190"/>
        <end position="217"/>
    </location>
</feature>
<keyword evidence="2" id="KW-0472">Membrane</keyword>
<dbReference type="Pfam" id="PF23099">
    <property type="entry name" value="UTP20_C"/>
    <property type="match status" value="1"/>
</dbReference>
<feature type="domain" description="U3 small nucleolar RNA-associated protein 20 C-terminal" evidence="4">
    <location>
        <begin position="868"/>
        <end position="1187"/>
    </location>
</feature>
<dbReference type="GO" id="GO:0030686">
    <property type="term" value="C:90S preribosome"/>
    <property type="evidence" value="ECO:0007669"/>
    <property type="project" value="TreeGrafter"/>
</dbReference>
<keyword evidence="6" id="KW-1185">Reference proteome</keyword>
<evidence type="ECO:0000256" key="1">
    <source>
        <dbReference type="SAM" id="MobiDB-lite"/>
    </source>
</evidence>
<sequence>MKNKPLRHKEQNTFKFEPFSQRIANIKIDVFHKVAHKYDTEDEETTHFHQALEKWSLLNLSDSFEQMRSELVRDVKILPQLLAVKDDVVSLIWEPVSSHIIDYSRCLMVSEFWPIFHDFFINVVECIQKETKIGTSLSNFQVIGDAREYGILNFSERKKTRSICSDEYFKRNADAAVSWDITNRTDDENTSTVNRSRLLSDDSVSGESYSRNETADGNSEIGELELEEANRERKPDELEVEPDFDKKYRWITKSSRDLGSNFAERGLEKSLVTSATSVGRLPPQYGPGLLRRSSRSRSVGISATSFTGCHGAHNGHFSKSKFRVSYVFKDVESCGDMLNYGSKILLPFVHVILERLKRKLESKRNLDRKEREVMSRVTEMVNDPQSSEVLLELLFPTLMKKAEGPDDVIGPLLTTVYNLIKNVEKPGRYVRKLAPLYSSVCSPSSRKLLFSIVIALSKQEGFSTVVKAVDQPFATRTLTQFILPIVSHYLASEKYHNKNTIVDSAIAALGAVCLYLPWYQYQTVLLYYLGRLQAGVEYQRQIVRILVEILNAFHFDLSKGDLTVLNELRGVLPDDENGEIDDEKRQEEVKKEENPAVTDESTAEDIGTCNTELSRTMSHKYVSKVRLALEQVVLGLTENAFLPPESLLTFAYGTSSESVPSLVVDVKDNKELDAKTVEFESRRPTDCYLLPQVSSCTKPLQLANSTWELKAGAIFSNVATIIIFCFQVGTVAAKCLMWVLKMELPSLRRHIKDIAGILFTILHKFACAGLSKGDNFDLVLVTFNSIDTRYYRQKIIDIVILSDQKYRYCRYYRYFYTWGKKFVSEPSCRKTAADIIADLLSRLDGNGRSKLFDIATVWLNTKHKLAHRKLAAQVIGIFVTVEKEDFERRLKDFLPSLVEAFVGGGESKKEIGRFVKAPQVVDEQENTSKDELDKDHFMFQLLQTIVKMATHVPKFLKKEEFAANVETLADHAISLLGHPHQWVRHSAVQLIGLVLTSSYQPSELANVANDSSLERSPGFLLIDTRSRLKSLAHDVIAQLIPSEDINEKFLMQCMKLLTYLAEIIKDIRPTDECKLSVLWLVRMVQKMVNYEVVNSPSSTVVRSMAFNFAAAVSLKLSQEELSPLALQLLKPIARQLNVDDEDPNLKRSAREAANYIRKKIGADLYNETMAKLSNLMDVKRAERKKQRTQLVKLEFRDSGNELMFCPQITKQVCIQIITSFSDGHESGKSCEEKDRQEPEKARIAKEENQRIQNANVQEEKKKQRFIIRRLRIVLIGFTPSFFISASAFGRTALIKSYLFRQTGEGERIPPIFRPEAWVPLQLCPLYSSDKRERASEEGRTTESARAQNNYVLRKILKDGSSSIRLRKYISACVLNVLWAMVTGSRFEDRETLEQLISYMEKRAKAFDMSGGVLSQFPWVRHFAPERTGYNLIVQLNQNFKKMIMLAHSVDGEFKLLIVEFEIIPRELRFNK</sequence>
<keyword evidence="2" id="KW-1133">Transmembrane helix</keyword>
<dbReference type="Gene3D" id="1.25.10.10">
    <property type="entry name" value="Leucine-rich Repeat Variant"/>
    <property type="match status" value="1"/>
</dbReference>
<dbReference type="SUPFAM" id="SSF48371">
    <property type="entry name" value="ARM repeat"/>
    <property type="match status" value="1"/>
</dbReference>
<dbReference type="PANTHER" id="PTHR17695:SF11">
    <property type="entry name" value="SMALL SUBUNIT PROCESSOME COMPONENT 20 HOMOLOG"/>
    <property type="match status" value="1"/>
</dbReference>
<dbReference type="GO" id="GO:0032040">
    <property type="term" value="C:small-subunit processome"/>
    <property type="evidence" value="ECO:0007669"/>
    <property type="project" value="TreeGrafter"/>
</dbReference>
<dbReference type="OrthoDB" id="360653at2759"/>
<feature type="region of interest" description="Disordered" evidence="1">
    <location>
        <begin position="185"/>
        <end position="238"/>
    </location>
</feature>
<organism evidence="5 6">
    <name type="scientific">Nesidiocoris tenuis</name>
    <dbReference type="NCBI Taxonomy" id="355587"/>
    <lineage>
        <taxon>Eukaryota</taxon>
        <taxon>Metazoa</taxon>
        <taxon>Ecdysozoa</taxon>
        <taxon>Arthropoda</taxon>
        <taxon>Hexapoda</taxon>
        <taxon>Insecta</taxon>
        <taxon>Pterygota</taxon>
        <taxon>Neoptera</taxon>
        <taxon>Paraneoptera</taxon>
        <taxon>Hemiptera</taxon>
        <taxon>Heteroptera</taxon>
        <taxon>Panheteroptera</taxon>
        <taxon>Cimicomorpha</taxon>
        <taxon>Miridae</taxon>
        <taxon>Dicyphina</taxon>
        <taxon>Nesidiocoris</taxon>
    </lineage>
</organism>
<keyword evidence="2" id="KW-0812">Transmembrane</keyword>
<feature type="region of interest" description="Disordered" evidence="1">
    <location>
        <begin position="1223"/>
        <end position="1243"/>
    </location>
</feature>
<protein>
    <submittedName>
        <fullName evidence="5">Uncharacterized protein</fullName>
    </submittedName>
</protein>
<dbReference type="InterPro" id="IPR011430">
    <property type="entry name" value="UTP20_N"/>
</dbReference>
<dbReference type="InterPro" id="IPR057525">
    <property type="entry name" value="UTP20_C"/>
</dbReference>
<dbReference type="PANTHER" id="PTHR17695">
    <property type="entry name" value="SMALL SUBUNIT PROCESSOME COMPONENT 20 HOMOLOG"/>
    <property type="match status" value="1"/>
</dbReference>
<feature type="compositionally biased region" description="Basic and acidic residues" evidence="1">
    <location>
        <begin position="228"/>
        <end position="238"/>
    </location>
</feature>
<dbReference type="InterPro" id="IPR011989">
    <property type="entry name" value="ARM-like"/>
</dbReference>
<dbReference type="InterPro" id="IPR016024">
    <property type="entry name" value="ARM-type_fold"/>
</dbReference>
<gene>
    <name evidence="5" type="ORF">NTEN_LOCUS3105</name>
</gene>
<evidence type="ECO:0000313" key="6">
    <source>
        <dbReference type="Proteomes" id="UP000479000"/>
    </source>
</evidence>
<evidence type="ECO:0000259" key="4">
    <source>
        <dbReference type="Pfam" id="PF23099"/>
    </source>
</evidence>
<dbReference type="InterPro" id="IPR052575">
    <property type="entry name" value="SSU_processome_comp_20"/>
</dbReference>
<accession>A0A6H5G2J0</accession>
<evidence type="ECO:0000313" key="5">
    <source>
        <dbReference type="EMBL" id="CAA9996624.1"/>
    </source>
</evidence>
<feature type="transmembrane region" description="Helical" evidence="2">
    <location>
        <begin position="1270"/>
        <end position="1289"/>
    </location>
</feature>
<feature type="domain" description="U3 small nucleolar RNA-associated protein 20 N-terminal" evidence="3">
    <location>
        <begin position="336"/>
        <end position="461"/>
    </location>
</feature>
<name>A0A6H5G2J0_9HEMI</name>
<dbReference type="EMBL" id="CADCXU010004688">
    <property type="protein sequence ID" value="CAA9996624.1"/>
    <property type="molecule type" value="Genomic_DNA"/>
</dbReference>
<dbReference type="Proteomes" id="UP000479000">
    <property type="component" value="Unassembled WGS sequence"/>
</dbReference>
<feature type="compositionally biased region" description="Basic and acidic residues" evidence="1">
    <location>
        <begin position="582"/>
        <end position="594"/>
    </location>
</feature>
<evidence type="ECO:0000259" key="3">
    <source>
        <dbReference type="Pfam" id="PF07539"/>
    </source>
</evidence>
<proteinExistence type="predicted"/>
<feature type="region of interest" description="Disordered" evidence="1">
    <location>
        <begin position="575"/>
        <end position="605"/>
    </location>
</feature>
<evidence type="ECO:0000256" key="2">
    <source>
        <dbReference type="SAM" id="Phobius"/>
    </source>
</evidence>